<organism evidence="1">
    <name type="scientific">termite gut metagenome</name>
    <dbReference type="NCBI Taxonomy" id="433724"/>
    <lineage>
        <taxon>unclassified sequences</taxon>
        <taxon>metagenomes</taxon>
        <taxon>organismal metagenomes</taxon>
    </lineage>
</organism>
<reference evidence="1" key="1">
    <citation type="submission" date="2019-03" db="EMBL/GenBank/DDBJ databases">
        <title>Single cell metagenomics reveals metabolic interactions within the superorganism composed of flagellate Streblomastix strix and complex community of Bacteroidetes bacteria on its surface.</title>
        <authorList>
            <person name="Treitli S.C."/>
            <person name="Kolisko M."/>
            <person name="Husnik F."/>
            <person name="Keeling P."/>
            <person name="Hampl V."/>
        </authorList>
    </citation>
    <scope>NUCLEOTIDE SEQUENCE</scope>
    <source>
        <strain evidence="1">STM</strain>
    </source>
</reference>
<dbReference type="InterPro" id="IPR023997">
    <property type="entry name" value="TonB-dep_OMP_SusC/RagA_CS"/>
</dbReference>
<feature type="non-terminal residue" evidence="1">
    <location>
        <position position="231"/>
    </location>
</feature>
<gene>
    <name evidence="1" type="ORF">EZS27_039213</name>
</gene>
<dbReference type="SUPFAM" id="SSF56935">
    <property type="entry name" value="Porins"/>
    <property type="match status" value="1"/>
</dbReference>
<proteinExistence type="predicted"/>
<accession>A0A5J4PI60</accession>
<evidence type="ECO:0000313" key="1">
    <source>
        <dbReference type="EMBL" id="KAA6309256.1"/>
    </source>
</evidence>
<dbReference type="AlphaFoldDB" id="A0A5J4PI60"/>
<keyword evidence="1" id="KW-0675">Receptor</keyword>
<dbReference type="EMBL" id="SNRY01008039">
    <property type="protein sequence ID" value="KAA6309256.1"/>
    <property type="molecule type" value="Genomic_DNA"/>
</dbReference>
<name>A0A5J4PI60_9ZZZZ</name>
<comment type="caution">
    <text evidence="1">The sequence shown here is derived from an EMBL/GenBank/DDBJ whole genome shotgun (WGS) entry which is preliminary data.</text>
</comment>
<sequence>MKDASSTAIYGSRGANGVIIVTTKSGKEGKVSVNYNAYISYKKIAKKLDVLSSYDYAKWQYERAMLAEGKPDKYTQYFGNYQDIDMYQIEGNDWQEQTFGRTGFTFNHNLSISGGTDKTKYSFNYSHINDKAIMQMSGFKRDNLSLKLSNKPNKKVTLDFSLRYSDTQIEGGGANEQNEISSADSRLRHSMIYPPFPVGNLTDSGDTDDNFNLYNPVVSLSDNDRFQKRKT</sequence>
<protein>
    <submittedName>
        <fullName evidence="1">TonB-dependent receptor SusC</fullName>
    </submittedName>
</protein>
<dbReference type="NCBIfam" id="TIGR04057">
    <property type="entry name" value="SusC_RagA_signa"/>
    <property type="match status" value="1"/>
</dbReference>